<dbReference type="InterPro" id="IPR051011">
    <property type="entry name" value="Metal_resp_trans_reg"/>
</dbReference>
<feature type="domain" description="HTH arsR-type" evidence="4">
    <location>
        <begin position="7"/>
        <end position="101"/>
    </location>
</feature>
<accession>A0A9X9X2E6</accession>
<dbReference type="SUPFAM" id="SSF46785">
    <property type="entry name" value="Winged helix' DNA-binding domain"/>
    <property type="match status" value="1"/>
</dbReference>
<keyword evidence="2" id="KW-0238">DNA-binding</keyword>
<reference evidence="5" key="2">
    <citation type="journal article" date="2021" name="Syst. Appl. Microbiol.">
        <title>Roseomonas hellenica sp. nov., isolated from roots of wild-growing Alkanna tinctoria.</title>
        <authorList>
            <person name="Rat A."/>
            <person name="Naranjo H.D."/>
            <person name="Lebbe L."/>
            <person name="Cnockaert M."/>
            <person name="Krigas N."/>
            <person name="Grigoriadou K."/>
            <person name="Maloupa E."/>
            <person name="Willems A."/>
        </authorList>
    </citation>
    <scope>NUCLEOTIDE SEQUENCE</scope>
    <source>
        <strain evidence="5">LMG 31231</strain>
    </source>
</reference>
<dbReference type="InterPro" id="IPR000835">
    <property type="entry name" value="HTH_MarR-typ"/>
</dbReference>
<evidence type="ECO:0000313" key="6">
    <source>
        <dbReference type="Proteomes" id="UP001138751"/>
    </source>
</evidence>
<gene>
    <name evidence="5" type="ORF">GXW76_20555</name>
</gene>
<dbReference type="NCBIfam" id="NF033788">
    <property type="entry name" value="HTH_metalloreg"/>
    <property type="match status" value="1"/>
</dbReference>
<keyword evidence="1" id="KW-0805">Transcription regulation</keyword>
<dbReference type="PROSITE" id="PS50987">
    <property type="entry name" value="HTH_ARSR_2"/>
    <property type="match status" value="1"/>
</dbReference>
<dbReference type="RefSeq" id="WP_211863979.1">
    <property type="nucleotide sequence ID" value="NZ_JAAEDM010000078.1"/>
</dbReference>
<dbReference type="Pfam" id="PF12802">
    <property type="entry name" value="MarR_2"/>
    <property type="match status" value="1"/>
</dbReference>
<dbReference type="SMART" id="SM00418">
    <property type="entry name" value="HTH_ARSR"/>
    <property type="match status" value="1"/>
</dbReference>
<dbReference type="InterPro" id="IPR036390">
    <property type="entry name" value="WH_DNA-bd_sf"/>
</dbReference>
<name>A0A9X9X2E6_9PROT</name>
<dbReference type="GO" id="GO:0003700">
    <property type="term" value="F:DNA-binding transcription factor activity"/>
    <property type="evidence" value="ECO:0007669"/>
    <property type="project" value="InterPro"/>
</dbReference>
<dbReference type="CDD" id="cd00090">
    <property type="entry name" value="HTH_ARSR"/>
    <property type="match status" value="1"/>
</dbReference>
<keyword evidence="3" id="KW-0804">Transcription</keyword>
<reference evidence="5" key="1">
    <citation type="submission" date="2020-01" db="EMBL/GenBank/DDBJ databases">
        <authorList>
            <person name="Rat A."/>
        </authorList>
    </citation>
    <scope>NUCLEOTIDE SEQUENCE</scope>
    <source>
        <strain evidence="5">LMG 31231</strain>
    </source>
</reference>
<dbReference type="Gene3D" id="1.10.10.10">
    <property type="entry name" value="Winged helix-like DNA-binding domain superfamily/Winged helix DNA-binding domain"/>
    <property type="match status" value="1"/>
</dbReference>
<evidence type="ECO:0000256" key="3">
    <source>
        <dbReference type="ARBA" id="ARBA00023163"/>
    </source>
</evidence>
<protein>
    <submittedName>
        <fullName evidence="5">Helix-turn-helix transcriptional regulator</fullName>
    </submittedName>
</protein>
<organism evidence="5 6">
    <name type="scientific">Neoroseomonas soli</name>
    <dbReference type="NCBI Taxonomy" id="1081025"/>
    <lineage>
        <taxon>Bacteria</taxon>
        <taxon>Pseudomonadati</taxon>
        <taxon>Pseudomonadota</taxon>
        <taxon>Alphaproteobacteria</taxon>
        <taxon>Acetobacterales</taxon>
        <taxon>Acetobacteraceae</taxon>
        <taxon>Neoroseomonas</taxon>
    </lineage>
</organism>
<dbReference type="AlphaFoldDB" id="A0A9X9X2E6"/>
<dbReference type="EMBL" id="JAAEDM010000078">
    <property type="protein sequence ID" value="MBR0673575.1"/>
    <property type="molecule type" value="Genomic_DNA"/>
</dbReference>
<proteinExistence type="predicted"/>
<dbReference type="InterPro" id="IPR011991">
    <property type="entry name" value="ArsR-like_HTH"/>
</dbReference>
<dbReference type="PANTHER" id="PTHR43132">
    <property type="entry name" value="ARSENICAL RESISTANCE OPERON REPRESSOR ARSR-RELATED"/>
    <property type="match status" value="1"/>
</dbReference>
<dbReference type="InterPro" id="IPR036388">
    <property type="entry name" value="WH-like_DNA-bd_sf"/>
</dbReference>
<dbReference type="GO" id="GO:0003677">
    <property type="term" value="F:DNA binding"/>
    <property type="evidence" value="ECO:0007669"/>
    <property type="project" value="UniProtKB-KW"/>
</dbReference>
<evidence type="ECO:0000259" key="4">
    <source>
        <dbReference type="PROSITE" id="PS50987"/>
    </source>
</evidence>
<dbReference type="PRINTS" id="PR00778">
    <property type="entry name" value="HTHARSR"/>
</dbReference>
<dbReference type="InterPro" id="IPR001845">
    <property type="entry name" value="HTH_ArsR_DNA-bd_dom"/>
</dbReference>
<comment type="caution">
    <text evidence="5">The sequence shown here is derived from an EMBL/GenBank/DDBJ whole genome shotgun (WGS) entry which is preliminary data.</text>
</comment>
<evidence type="ECO:0000256" key="2">
    <source>
        <dbReference type="ARBA" id="ARBA00023125"/>
    </source>
</evidence>
<dbReference type="Proteomes" id="UP001138751">
    <property type="component" value="Unassembled WGS sequence"/>
</dbReference>
<evidence type="ECO:0000256" key="1">
    <source>
        <dbReference type="ARBA" id="ARBA00023015"/>
    </source>
</evidence>
<dbReference type="PANTHER" id="PTHR43132:SF2">
    <property type="entry name" value="ARSENICAL RESISTANCE OPERON REPRESSOR ARSR-RELATED"/>
    <property type="match status" value="1"/>
</dbReference>
<keyword evidence="6" id="KW-1185">Reference proteome</keyword>
<sequence>MTLVADIEAHAREAAEMLRLLAHDRRLLLLCHLLQEGEVTVGALAERTGLSQPSMSQHLQRLRDDGLVATRRAGTTIHYRIADPRLEKLLAALHGVFCAPQSDQESRGKP</sequence>
<evidence type="ECO:0000313" key="5">
    <source>
        <dbReference type="EMBL" id="MBR0673575.1"/>
    </source>
</evidence>